<feature type="region of interest" description="Disordered" evidence="1">
    <location>
        <begin position="154"/>
        <end position="182"/>
    </location>
</feature>
<dbReference type="OMA" id="WFTAKDK"/>
<keyword evidence="3" id="KW-1185">Reference proteome</keyword>
<proteinExistence type="predicted"/>
<feature type="region of interest" description="Disordered" evidence="1">
    <location>
        <begin position="197"/>
        <end position="340"/>
    </location>
</feature>
<dbReference type="Proteomes" id="UP000014254">
    <property type="component" value="Unassembled WGS sequence"/>
</dbReference>
<accession>S2JJS7</accession>
<feature type="compositionally biased region" description="Basic and acidic residues" evidence="1">
    <location>
        <begin position="154"/>
        <end position="166"/>
    </location>
</feature>
<feature type="compositionally biased region" description="Basic and acidic residues" evidence="1">
    <location>
        <begin position="212"/>
        <end position="245"/>
    </location>
</feature>
<dbReference type="SUPFAM" id="SSF58113">
    <property type="entry name" value="Apolipoprotein A-I"/>
    <property type="match status" value="1"/>
</dbReference>
<feature type="compositionally biased region" description="Low complexity" evidence="1">
    <location>
        <begin position="482"/>
        <end position="497"/>
    </location>
</feature>
<sequence>MNQFNLNKASPLMRRQSALMTMNNRRFMSSQYRQPVRQGGINKGLVATLVVAAAGFAYYKRSVDEKKFYNGDSDPYEKTKKNVAQFGDKVAKDAEPQAHGAVDELNAAGKHIKKSANLAGQAAHDAYQSATSSAKKETNELASEVDKFRQEHHLKEGDRTPEDVLSHKYNQAADKASSKVDEWKQDANEAAFKAADKFKDAKASASSSSGRSVDHNPMVEEKASAGKTKSSYERGLEHHAKENVRDTSNLVGKDTDKVKKVWDDKNSQEHPSEEKSKGFWSSLVGGSGASNEAAPPKSTTNRTPSVPYGQPEKKIYDTAPTDHGNPMVHEKHNIEKTKPGWETRLENYAEKNVHDTSTLVGKDTEKVRGVWDEKHVRDNGGVPVAQENSNSFWSSLFGQAKEAEHKVEERLEEGWEDVKSKVGLSTHDVKKDASEAYEDAKGKASAEASRLKRSASNTADDLSHKAESKWNNLKSQVKDDAQSAYDSAADASSNVSSKLKRETSRVSSETQSKAEELKRNASDRLEAEKHRASSNLKDLHNEVSSNAEKWKDQTEQTAKSWYQKGTEQIKSGLENVKSTADKDLHWAEDKVSEGLATAKTEVDRLLGKEVPKETSYTDHVIRGEKFAQEEEGMLGHTHTNTKLKPAEVVVGNADGKEM</sequence>
<dbReference type="OrthoDB" id="2258573at2759"/>
<dbReference type="AlphaFoldDB" id="S2JJS7"/>
<dbReference type="VEuPathDB" id="FungiDB:HMPREF1544_03033"/>
<feature type="compositionally biased region" description="Basic and acidic residues" evidence="1">
    <location>
        <begin position="403"/>
        <end position="420"/>
    </location>
</feature>
<dbReference type="EMBL" id="KE123924">
    <property type="protein sequence ID" value="EPB90199.1"/>
    <property type="molecule type" value="Genomic_DNA"/>
</dbReference>
<feature type="compositionally biased region" description="Basic and acidic residues" evidence="1">
    <location>
        <begin position="512"/>
        <end position="541"/>
    </location>
</feature>
<organism evidence="2 3">
    <name type="scientific">Mucor circinelloides f. circinelloides (strain 1006PhL)</name>
    <name type="common">Mucormycosis agent</name>
    <name type="synonym">Calyptromyces circinelloides</name>
    <dbReference type="NCBI Taxonomy" id="1220926"/>
    <lineage>
        <taxon>Eukaryota</taxon>
        <taxon>Fungi</taxon>
        <taxon>Fungi incertae sedis</taxon>
        <taxon>Mucoromycota</taxon>
        <taxon>Mucoromycotina</taxon>
        <taxon>Mucoromycetes</taxon>
        <taxon>Mucorales</taxon>
        <taxon>Mucorineae</taxon>
        <taxon>Mucoraceae</taxon>
        <taxon>Mucor</taxon>
    </lineage>
</organism>
<protein>
    <submittedName>
        <fullName evidence="2">Uncharacterized protein</fullName>
    </submittedName>
</protein>
<dbReference type="Gene3D" id="1.20.5.1230">
    <property type="entry name" value="Apolipoprotein A-I"/>
    <property type="match status" value="1"/>
</dbReference>
<dbReference type="STRING" id="1220926.S2JJS7"/>
<gene>
    <name evidence="2" type="ORF">HMPREF1544_03033</name>
</gene>
<feature type="compositionally biased region" description="Basic and acidic residues" evidence="1">
    <location>
        <begin position="427"/>
        <end position="444"/>
    </location>
</feature>
<evidence type="ECO:0000313" key="2">
    <source>
        <dbReference type="EMBL" id="EPB90199.1"/>
    </source>
</evidence>
<feature type="region of interest" description="Disordered" evidence="1">
    <location>
        <begin position="634"/>
        <end position="658"/>
    </location>
</feature>
<evidence type="ECO:0000313" key="3">
    <source>
        <dbReference type="Proteomes" id="UP000014254"/>
    </source>
</evidence>
<evidence type="ECO:0000256" key="1">
    <source>
        <dbReference type="SAM" id="MobiDB-lite"/>
    </source>
</evidence>
<dbReference type="InParanoid" id="S2JJS7"/>
<feature type="compositionally biased region" description="Basic and acidic residues" evidence="1">
    <location>
        <begin position="328"/>
        <end position="340"/>
    </location>
</feature>
<name>S2JJS7_MUCC1</name>
<feature type="region of interest" description="Disordered" evidence="1">
    <location>
        <begin position="403"/>
        <end position="557"/>
    </location>
</feature>
<feature type="compositionally biased region" description="Basic and acidic residues" evidence="1">
    <location>
        <begin position="253"/>
        <end position="277"/>
    </location>
</feature>
<reference evidence="3" key="1">
    <citation type="submission" date="2013-05" db="EMBL/GenBank/DDBJ databases">
        <title>The Genome sequence of Mucor circinelloides f. circinelloides 1006PhL.</title>
        <authorList>
            <consortium name="The Broad Institute Genomics Platform"/>
            <person name="Cuomo C."/>
            <person name="Earl A."/>
            <person name="Findley K."/>
            <person name="Lee S.C."/>
            <person name="Walker B."/>
            <person name="Young S."/>
            <person name="Zeng Q."/>
            <person name="Gargeya S."/>
            <person name="Fitzgerald M."/>
            <person name="Haas B."/>
            <person name="Abouelleil A."/>
            <person name="Allen A.W."/>
            <person name="Alvarado L."/>
            <person name="Arachchi H.M."/>
            <person name="Berlin A.M."/>
            <person name="Chapman S.B."/>
            <person name="Gainer-Dewar J."/>
            <person name="Goldberg J."/>
            <person name="Griggs A."/>
            <person name="Gujja S."/>
            <person name="Hansen M."/>
            <person name="Howarth C."/>
            <person name="Imamovic A."/>
            <person name="Ireland A."/>
            <person name="Larimer J."/>
            <person name="McCowan C."/>
            <person name="Murphy C."/>
            <person name="Pearson M."/>
            <person name="Poon T.W."/>
            <person name="Priest M."/>
            <person name="Roberts A."/>
            <person name="Saif S."/>
            <person name="Shea T."/>
            <person name="Sisk P."/>
            <person name="Sykes S."/>
            <person name="Wortman J."/>
            <person name="Nusbaum C."/>
            <person name="Birren B."/>
        </authorList>
    </citation>
    <scope>NUCLEOTIDE SEQUENCE [LARGE SCALE GENOMIC DNA]</scope>
    <source>
        <strain evidence="3">1006PhL</strain>
    </source>
</reference>